<feature type="transmembrane region" description="Helical" evidence="8">
    <location>
        <begin position="94"/>
        <end position="114"/>
    </location>
</feature>
<comment type="subcellular location">
    <subcellularLocation>
        <location evidence="1">Membrane</location>
        <topology evidence="1">Multi-pass membrane protein</topology>
    </subcellularLocation>
</comment>
<dbReference type="EMBL" id="ML014313">
    <property type="protein sequence ID" value="RKO99160.1"/>
    <property type="molecule type" value="Genomic_DNA"/>
</dbReference>
<keyword evidence="4 7" id="KW-0812">Transmembrane</keyword>
<comment type="similarity">
    <text evidence="2 7">Belongs to the MIP/aquaporin (TC 1.A.8) family.</text>
</comment>
<feature type="transmembrane region" description="Helical" evidence="8">
    <location>
        <begin position="52"/>
        <end position="82"/>
    </location>
</feature>
<sequence length="271" mass="28753">MGRELLQALAELIGTFFFLFTAFSGAAAARRQSSLTGASGAQGGDSDYMTAAISFGFGLMVACWVTLRISGGALNPAVVLALALVRAMPLRKAALYIVAQICGGFLATGLVTALNPGSFLGANALTPGVSRAQVMFLEAIMTALLCLVVLFLAYEKHSSTMLAPTIIGLTVWVSHIVLIPYDGCSINPARAMAGALGQHNWHDMWIFVLGPFIGSFIAAGIFAFFKHFKYEQLVNPYADIDALYLHQVADPRGQRDHVLVAGRDPDGPPGC</sequence>
<dbReference type="GO" id="GO:0015250">
    <property type="term" value="F:water channel activity"/>
    <property type="evidence" value="ECO:0007669"/>
    <property type="project" value="TreeGrafter"/>
</dbReference>
<gene>
    <name evidence="9" type="ORF">CXG81DRAFT_14914</name>
</gene>
<keyword evidence="6 8" id="KW-0472">Membrane</keyword>
<name>A0A4P9X2S0_9FUNG</name>
<dbReference type="InterPro" id="IPR034294">
    <property type="entry name" value="Aquaporin_transptr"/>
</dbReference>
<evidence type="ECO:0000256" key="4">
    <source>
        <dbReference type="ARBA" id="ARBA00022692"/>
    </source>
</evidence>
<evidence type="ECO:0000256" key="8">
    <source>
        <dbReference type="SAM" id="Phobius"/>
    </source>
</evidence>
<keyword evidence="10" id="KW-1185">Reference proteome</keyword>
<evidence type="ECO:0008006" key="11">
    <source>
        <dbReference type="Google" id="ProtNLM"/>
    </source>
</evidence>
<evidence type="ECO:0000256" key="1">
    <source>
        <dbReference type="ARBA" id="ARBA00004141"/>
    </source>
</evidence>
<proteinExistence type="inferred from homology"/>
<evidence type="ECO:0000313" key="10">
    <source>
        <dbReference type="Proteomes" id="UP000274922"/>
    </source>
</evidence>
<dbReference type="GO" id="GO:0005886">
    <property type="term" value="C:plasma membrane"/>
    <property type="evidence" value="ECO:0007669"/>
    <property type="project" value="TreeGrafter"/>
</dbReference>
<evidence type="ECO:0000256" key="7">
    <source>
        <dbReference type="RuleBase" id="RU000477"/>
    </source>
</evidence>
<dbReference type="AlphaFoldDB" id="A0A4P9X2S0"/>
<feature type="transmembrane region" description="Helical" evidence="8">
    <location>
        <begin position="161"/>
        <end position="181"/>
    </location>
</feature>
<dbReference type="STRING" id="1555241.A0A4P9X2S0"/>
<dbReference type="SUPFAM" id="SSF81338">
    <property type="entry name" value="Aquaporin-like"/>
    <property type="match status" value="1"/>
</dbReference>
<keyword evidence="3 7" id="KW-0813">Transport</keyword>
<dbReference type="Gene3D" id="1.20.1080.10">
    <property type="entry name" value="Glycerol uptake facilitator protein"/>
    <property type="match status" value="1"/>
</dbReference>
<evidence type="ECO:0000313" key="9">
    <source>
        <dbReference type="EMBL" id="RKO99160.1"/>
    </source>
</evidence>
<reference evidence="10" key="1">
    <citation type="journal article" date="2018" name="Nat. Microbiol.">
        <title>Leveraging single-cell genomics to expand the fungal tree of life.</title>
        <authorList>
            <person name="Ahrendt S.R."/>
            <person name="Quandt C.A."/>
            <person name="Ciobanu D."/>
            <person name="Clum A."/>
            <person name="Salamov A."/>
            <person name="Andreopoulos B."/>
            <person name="Cheng J.F."/>
            <person name="Woyke T."/>
            <person name="Pelin A."/>
            <person name="Henrissat B."/>
            <person name="Reynolds N.K."/>
            <person name="Benny G.L."/>
            <person name="Smith M.E."/>
            <person name="James T.Y."/>
            <person name="Grigoriev I.V."/>
        </authorList>
    </citation>
    <scope>NUCLEOTIDE SEQUENCE [LARGE SCALE GENOMIC DNA]</scope>
    <source>
        <strain evidence="10">ATCC 52028</strain>
    </source>
</reference>
<dbReference type="Pfam" id="PF00230">
    <property type="entry name" value="MIP"/>
    <property type="match status" value="1"/>
</dbReference>
<evidence type="ECO:0000256" key="3">
    <source>
        <dbReference type="ARBA" id="ARBA00022448"/>
    </source>
</evidence>
<dbReference type="InterPro" id="IPR023271">
    <property type="entry name" value="Aquaporin-like"/>
</dbReference>
<evidence type="ECO:0000256" key="2">
    <source>
        <dbReference type="ARBA" id="ARBA00006175"/>
    </source>
</evidence>
<protein>
    <recommendedName>
        <fullName evidence="11">Aquaporin-like protein</fullName>
    </recommendedName>
</protein>
<dbReference type="PRINTS" id="PR00783">
    <property type="entry name" value="MINTRINSICP"/>
</dbReference>
<organism evidence="9 10">
    <name type="scientific">Caulochytrium protostelioides</name>
    <dbReference type="NCBI Taxonomy" id="1555241"/>
    <lineage>
        <taxon>Eukaryota</taxon>
        <taxon>Fungi</taxon>
        <taxon>Fungi incertae sedis</taxon>
        <taxon>Chytridiomycota</taxon>
        <taxon>Chytridiomycota incertae sedis</taxon>
        <taxon>Chytridiomycetes</taxon>
        <taxon>Caulochytriales</taxon>
        <taxon>Caulochytriaceae</taxon>
        <taxon>Caulochytrium</taxon>
    </lineage>
</organism>
<dbReference type="PANTHER" id="PTHR19139:SF199">
    <property type="entry name" value="MIP17260P"/>
    <property type="match status" value="1"/>
</dbReference>
<feature type="transmembrane region" description="Helical" evidence="8">
    <location>
        <begin position="134"/>
        <end position="154"/>
    </location>
</feature>
<accession>A0A4P9X2S0</accession>
<dbReference type="PANTHER" id="PTHR19139">
    <property type="entry name" value="AQUAPORIN TRANSPORTER"/>
    <property type="match status" value="1"/>
</dbReference>
<feature type="transmembrane region" description="Helical" evidence="8">
    <location>
        <begin position="204"/>
        <end position="225"/>
    </location>
</feature>
<keyword evidence="5 8" id="KW-1133">Transmembrane helix</keyword>
<dbReference type="Proteomes" id="UP000274922">
    <property type="component" value="Unassembled WGS sequence"/>
</dbReference>
<evidence type="ECO:0000256" key="5">
    <source>
        <dbReference type="ARBA" id="ARBA00022989"/>
    </source>
</evidence>
<dbReference type="InterPro" id="IPR000425">
    <property type="entry name" value="MIP"/>
</dbReference>
<dbReference type="OrthoDB" id="3222at2759"/>
<evidence type="ECO:0000256" key="6">
    <source>
        <dbReference type="ARBA" id="ARBA00023136"/>
    </source>
</evidence>